<proteinExistence type="predicted"/>
<protein>
    <submittedName>
        <fullName evidence="2">Uncharacterized protein LOC121713237</fullName>
    </submittedName>
</protein>
<dbReference type="PANTHER" id="PTHR31025">
    <property type="entry name" value="SI:CH211-196P9.1-RELATED"/>
    <property type="match status" value="1"/>
</dbReference>
<accession>A0AAV1PVI9</accession>
<evidence type="ECO:0000313" key="2">
    <source>
        <dbReference type="EMBL" id="CAK6975957.1"/>
    </source>
</evidence>
<evidence type="ECO:0000313" key="3">
    <source>
        <dbReference type="Proteomes" id="UP001314229"/>
    </source>
</evidence>
<organism evidence="2 3">
    <name type="scientific">Scomber scombrus</name>
    <name type="common">Atlantic mackerel</name>
    <name type="synonym">Scomber vernalis</name>
    <dbReference type="NCBI Taxonomy" id="13677"/>
    <lineage>
        <taxon>Eukaryota</taxon>
        <taxon>Metazoa</taxon>
        <taxon>Chordata</taxon>
        <taxon>Craniata</taxon>
        <taxon>Vertebrata</taxon>
        <taxon>Euteleostomi</taxon>
        <taxon>Actinopterygii</taxon>
        <taxon>Neopterygii</taxon>
        <taxon>Teleostei</taxon>
        <taxon>Neoteleostei</taxon>
        <taxon>Acanthomorphata</taxon>
        <taxon>Pelagiaria</taxon>
        <taxon>Scombriformes</taxon>
        <taxon>Scombridae</taxon>
        <taxon>Scomber</taxon>
    </lineage>
</organism>
<dbReference type="AlphaFoldDB" id="A0AAV1PVI9"/>
<feature type="region of interest" description="Disordered" evidence="1">
    <location>
        <begin position="106"/>
        <end position="128"/>
    </location>
</feature>
<dbReference type="EMBL" id="CAWUFR010000326">
    <property type="protein sequence ID" value="CAK6975957.1"/>
    <property type="molecule type" value="Genomic_DNA"/>
</dbReference>
<feature type="compositionally biased region" description="Basic and acidic residues" evidence="1">
    <location>
        <begin position="117"/>
        <end position="128"/>
    </location>
</feature>
<dbReference type="Proteomes" id="UP001314229">
    <property type="component" value="Unassembled WGS sequence"/>
</dbReference>
<keyword evidence="3" id="KW-1185">Reference proteome</keyword>
<comment type="caution">
    <text evidence="2">The sequence shown here is derived from an EMBL/GenBank/DDBJ whole genome shotgun (WGS) entry which is preliminary data.</text>
</comment>
<reference evidence="2 3" key="1">
    <citation type="submission" date="2024-01" db="EMBL/GenBank/DDBJ databases">
        <authorList>
            <person name="Alioto T."/>
            <person name="Alioto T."/>
            <person name="Gomez Garrido J."/>
        </authorList>
    </citation>
    <scope>NUCLEOTIDE SEQUENCE [LARGE SCALE GENOMIC DNA]</scope>
</reference>
<feature type="compositionally biased region" description="Polar residues" evidence="1">
    <location>
        <begin position="106"/>
        <end position="116"/>
    </location>
</feature>
<name>A0AAV1PVI9_SCOSC</name>
<sequence length="128" mass="14687">MSIMKHSVDQPVVKEKMKATFKHRQKMLHDPDQSSLVVDHFPRFLDTPGLIDQDFTKLFGEDVSGKFIAKWPTFYKARVITVSKSLRPGTHLDDLLEQAWQPSFTVLNPHNPSSSALEKRRRDGASLR</sequence>
<dbReference type="PANTHER" id="PTHR31025:SF29">
    <property type="entry name" value="SI:CH211-196P9.1"/>
    <property type="match status" value="1"/>
</dbReference>
<gene>
    <name evidence="2" type="ORF">FSCOSCO3_A000682</name>
</gene>
<evidence type="ECO:0000256" key="1">
    <source>
        <dbReference type="SAM" id="MobiDB-lite"/>
    </source>
</evidence>